<proteinExistence type="predicted"/>
<comment type="caution">
    <text evidence="1">The sequence shown here is derived from an EMBL/GenBank/DDBJ whole genome shotgun (WGS) entry which is preliminary data.</text>
</comment>
<dbReference type="AlphaFoldDB" id="A0A4V1M735"/>
<reference evidence="1 2" key="1">
    <citation type="submission" date="2019-01" db="EMBL/GenBank/DDBJ databases">
        <title>Lacibacter sp. strain TTM-7.</title>
        <authorList>
            <person name="Chen W.-M."/>
        </authorList>
    </citation>
    <scope>NUCLEOTIDE SEQUENCE [LARGE SCALE GENOMIC DNA]</scope>
    <source>
        <strain evidence="1 2">TTM-7</strain>
    </source>
</reference>
<evidence type="ECO:0000313" key="1">
    <source>
        <dbReference type="EMBL" id="RXK58075.1"/>
    </source>
</evidence>
<sequence length="159" mass="18021">MTFNSKYLYKPLVNFSAPIIPGVGLGDITLNTSLPLLKDWLIYNFLVDNRDNVKAEVFNGIYLNYTVSETVMIIINITDARIEKLGCKTGYTGSFLDIKPGLEIYELIKTHNQAYIENGFILLKDNPGIEIDIPSEYDDIDDISMLPNFTIDRIFVTTI</sequence>
<dbReference type="Proteomes" id="UP000290204">
    <property type="component" value="Unassembled WGS sequence"/>
</dbReference>
<keyword evidence="2" id="KW-1185">Reference proteome</keyword>
<dbReference type="RefSeq" id="WP_129132504.1">
    <property type="nucleotide sequence ID" value="NZ_SDHW01000007.1"/>
</dbReference>
<protein>
    <submittedName>
        <fullName evidence="1">Uncharacterized protein</fullName>
    </submittedName>
</protein>
<organism evidence="1 2">
    <name type="scientific">Lacibacter luteus</name>
    <dbReference type="NCBI Taxonomy" id="2508719"/>
    <lineage>
        <taxon>Bacteria</taxon>
        <taxon>Pseudomonadati</taxon>
        <taxon>Bacteroidota</taxon>
        <taxon>Chitinophagia</taxon>
        <taxon>Chitinophagales</taxon>
        <taxon>Chitinophagaceae</taxon>
        <taxon>Lacibacter</taxon>
    </lineage>
</organism>
<gene>
    <name evidence="1" type="ORF">ESA94_18855</name>
</gene>
<dbReference type="OrthoDB" id="1447213at2"/>
<accession>A0A4V1M735</accession>
<evidence type="ECO:0000313" key="2">
    <source>
        <dbReference type="Proteomes" id="UP000290204"/>
    </source>
</evidence>
<dbReference type="EMBL" id="SDHW01000007">
    <property type="protein sequence ID" value="RXK58075.1"/>
    <property type="molecule type" value="Genomic_DNA"/>
</dbReference>
<name>A0A4V1M735_9BACT</name>